<keyword evidence="3" id="KW-1134">Transmembrane beta strand</keyword>
<dbReference type="EMBL" id="AP019755">
    <property type="protein sequence ID" value="BBL35391.1"/>
    <property type="molecule type" value="Genomic_DNA"/>
</dbReference>
<comment type="similarity">
    <text evidence="2">Belongs to the OmpP1/FadL family.</text>
</comment>
<evidence type="ECO:0000256" key="6">
    <source>
        <dbReference type="ARBA" id="ARBA00023136"/>
    </source>
</evidence>
<organism evidence="9 10">
    <name type="scientific">Nitrosomonas stercoris</name>
    <dbReference type="NCBI Taxonomy" id="1444684"/>
    <lineage>
        <taxon>Bacteria</taxon>
        <taxon>Pseudomonadati</taxon>
        <taxon>Pseudomonadota</taxon>
        <taxon>Betaproteobacteria</taxon>
        <taxon>Nitrosomonadales</taxon>
        <taxon>Nitrosomonadaceae</taxon>
        <taxon>Nitrosomonas</taxon>
    </lineage>
</organism>
<evidence type="ECO:0000256" key="3">
    <source>
        <dbReference type="ARBA" id="ARBA00022452"/>
    </source>
</evidence>
<dbReference type="Pfam" id="PF03349">
    <property type="entry name" value="Toluene_X"/>
    <property type="match status" value="1"/>
</dbReference>
<keyword evidence="7" id="KW-0998">Cell outer membrane</keyword>
<protein>
    <recommendedName>
        <fullName evidence="11">Outer membrane protein</fullName>
    </recommendedName>
</protein>
<sequence>MATFNKRSASFYYRNILGAGCLLCFFIQQAAGAGLAVMEQSAKELGQAFAGAPTNIDDGSMVFFNPAAMSQTHSRLVSVVGHAVFPPLDFENNASQPDPILGGARLRGGNNHGSLPVTLIPSVYYVQPLNDQFALGLAVNTPFGMRNHYQSEWPGRYQAINSELMAINVNPGFSLKLTDKFSFGAGLNVQYLETKLTNAVDFGTICLQMLNLGSCAAQDLLPQLADGHIALKGSSVGVGYNLGIFYALSQNTHLGVSYRSSVKHRVHGKARYSVPDNASILTQNNVFVDTKIRSTITLPDSVLFGFSHRFNPQWSVAGDIMWTRWSHMQELRVGFLSMQPDSALDLKWRELGVTL</sequence>
<keyword evidence="10" id="KW-1185">Reference proteome</keyword>
<dbReference type="SUPFAM" id="SSF56935">
    <property type="entry name" value="Porins"/>
    <property type="match status" value="1"/>
</dbReference>
<dbReference type="KEGG" id="nst:Nstercoris_01656"/>
<dbReference type="PANTHER" id="PTHR35093:SF3">
    <property type="entry name" value="LONG-CHAIN FATTY ACID TRANSPORT PROTEIN"/>
    <property type="match status" value="1"/>
</dbReference>
<evidence type="ECO:0000256" key="7">
    <source>
        <dbReference type="ARBA" id="ARBA00023237"/>
    </source>
</evidence>
<evidence type="ECO:0008006" key="11">
    <source>
        <dbReference type="Google" id="ProtNLM"/>
    </source>
</evidence>
<evidence type="ECO:0000313" key="10">
    <source>
        <dbReference type="Proteomes" id="UP000316473"/>
    </source>
</evidence>
<dbReference type="PANTHER" id="PTHR35093">
    <property type="entry name" value="OUTER MEMBRANE PROTEIN NMB0088-RELATED"/>
    <property type="match status" value="1"/>
</dbReference>
<keyword evidence="4" id="KW-0812">Transmembrane</keyword>
<feature type="chain" id="PRO_5021352692" description="Outer membrane protein" evidence="8">
    <location>
        <begin position="31"/>
        <end position="355"/>
    </location>
</feature>
<dbReference type="AlphaFoldDB" id="A0A4Y1YQR4"/>
<name>A0A4Y1YQR4_9PROT</name>
<evidence type="ECO:0000256" key="8">
    <source>
        <dbReference type="SAM" id="SignalP"/>
    </source>
</evidence>
<dbReference type="GO" id="GO:0009279">
    <property type="term" value="C:cell outer membrane"/>
    <property type="evidence" value="ECO:0007669"/>
    <property type="project" value="UniProtKB-SubCell"/>
</dbReference>
<dbReference type="Gene3D" id="2.40.160.60">
    <property type="entry name" value="Outer membrane protein transport protein (OMPP1/FadL/TodX)"/>
    <property type="match status" value="1"/>
</dbReference>
<evidence type="ECO:0000256" key="1">
    <source>
        <dbReference type="ARBA" id="ARBA00004571"/>
    </source>
</evidence>
<evidence type="ECO:0000256" key="2">
    <source>
        <dbReference type="ARBA" id="ARBA00008163"/>
    </source>
</evidence>
<gene>
    <name evidence="9" type="ORF">Nstercoris_01656</name>
</gene>
<dbReference type="GO" id="GO:0015483">
    <property type="term" value="F:long-chain fatty acid transporting porin activity"/>
    <property type="evidence" value="ECO:0007669"/>
    <property type="project" value="TreeGrafter"/>
</dbReference>
<evidence type="ECO:0000256" key="5">
    <source>
        <dbReference type="ARBA" id="ARBA00022729"/>
    </source>
</evidence>
<reference evidence="9 10" key="1">
    <citation type="submission" date="2019-06" db="EMBL/GenBank/DDBJ databases">
        <title>Nitrosomonas stercoris KYUHI-S whole genome shotgun sequence.</title>
        <authorList>
            <person name="Nakagawa T."/>
            <person name="Tsuchiya Y."/>
            <person name="Takahashi R."/>
        </authorList>
    </citation>
    <scope>NUCLEOTIDE SEQUENCE [LARGE SCALE GENOMIC DNA]</scope>
    <source>
        <strain evidence="9 10">KYUHI-S</strain>
    </source>
</reference>
<accession>A0A4Y1YQR4</accession>
<keyword evidence="5 8" id="KW-0732">Signal</keyword>
<evidence type="ECO:0000313" key="9">
    <source>
        <dbReference type="EMBL" id="BBL35391.1"/>
    </source>
</evidence>
<evidence type="ECO:0000256" key="4">
    <source>
        <dbReference type="ARBA" id="ARBA00022692"/>
    </source>
</evidence>
<dbReference type="Proteomes" id="UP000316473">
    <property type="component" value="Chromosome"/>
</dbReference>
<proteinExistence type="inferred from homology"/>
<comment type="subcellular location">
    <subcellularLocation>
        <location evidence="1">Cell outer membrane</location>
        <topology evidence="1">Multi-pass membrane protein</topology>
    </subcellularLocation>
</comment>
<keyword evidence="6" id="KW-0472">Membrane</keyword>
<dbReference type="InterPro" id="IPR005017">
    <property type="entry name" value="OMPP1/FadL/TodX"/>
</dbReference>
<feature type="signal peptide" evidence="8">
    <location>
        <begin position="1"/>
        <end position="30"/>
    </location>
</feature>